<accession>A0A1I7I3Q6</accession>
<proteinExistence type="predicted"/>
<dbReference type="EMBL" id="FPBT01000031">
    <property type="protein sequence ID" value="SFU67603.1"/>
    <property type="molecule type" value="Genomic_DNA"/>
</dbReference>
<dbReference type="Proteomes" id="UP000198817">
    <property type="component" value="Unassembled WGS sequence"/>
</dbReference>
<feature type="region of interest" description="Disordered" evidence="1">
    <location>
        <begin position="37"/>
        <end position="56"/>
    </location>
</feature>
<evidence type="ECO:0000313" key="2">
    <source>
        <dbReference type="EMBL" id="SFU67603.1"/>
    </source>
</evidence>
<evidence type="ECO:0000313" key="3">
    <source>
        <dbReference type="Proteomes" id="UP000198817"/>
    </source>
</evidence>
<keyword evidence="3" id="KW-1185">Reference proteome</keyword>
<organism evidence="2 3">
    <name type="scientific">Eubacterium pyruvativorans</name>
    <dbReference type="NCBI Taxonomy" id="155865"/>
    <lineage>
        <taxon>Bacteria</taxon>
        <taxon>Bacillati</taxon>
        <taxon>Bacillota</taxon>
        <taxon>Clostridia</taxon>
        <taxon>Eubacteriales</taxon>
        <taxon>Eubacteriaceae</taxon>
        <taxon>Eubacterium</taxon>
    </lineage>
</organism>
<sequence length="56" mass="6650">MNGLKGRRQCPENCRYRRKDAPFCGYCMMEIIYGKRKEDENDSRQKQAEDTEQTDG</sequence>
<feature type="compositionally biased region" description="Basic and acidic residues" evidence="1">
    <location>
        <begin position="37"/>
        <end position="49"/>
    </location>
</feature>
<dbReference type="STRING" id="155865.SAMN05216515_13420"/>
<dbReference type="AlphaFoldDB" id="A0A1I7I3Q6"/>
<name>A0A1I7I3Q6_9FIRM</name>
<gene>
    <name evidence="2" type="ORF">SAMN05216508_1315</name>
</gene>
<evidence type="ECO:0000256" key="1">
    <source>
        <dbReference type="SAM" id="MobiDB-lite"/>
    </source>
</evidence>
<protein>
    <submittedName>
        <fullName evidence="2">Uncharacterized protein</fullName>
    </submittedName>
</protein>
<reference evidence="2 3" key="1">
    <citation type="submission" date="2016-10" db="EMBL/GenBank/DDBJ databases">
        <authorList>
            <person name="de Groot N.N."/>
        </authorList>
    </citation>
    <scope>NUCLEOTIDE SEQUENCE [LARGE SCALE GENOMIC DNA]</scope>
    <source>
        <strain evidence="2 3">KHGC13</strain>
    </source>
</reference>